<dbReference type="EMBL" id="CP023068">
    <property type="protein sequence ID" value="ASY66686.1"/>
    <property type="molecule type" value="Genomic_DNA"/>
</dbReference>
<keyword evidence="3 10" id="KW-0812">Transmembrane</keyword>
<keyword evidence="4" id="KW-0874">Quinone</keyword>
<evidence type="ECO:0000256" key="9">
    <source>
        <dbReference type="ARBA" id="ARBA00023284"/>
    </source>
</evidence>
<dbReference type="PANTHER" id="PTHR43245">
    <property type="entry name" value="BIFUNCTIONAL POLYMYXIN RESISTANCE PROTEIN ARNA"/>
    <property type="match status" value="1"/>
</dbReference>
<keyword evidence="15" id="KW-1185">Reference proteome</keyword>
<dbReference type="InterPro" id="IPR012932">
    <property type="entry name" value="VKOR"/>
</dbReference>
<gene>
    <name evidence="14" type="ORF">SJ05684_b57040</name>
</gene>
<dbReference type="AlphaFoldDB" id="A0A249PLL2"/>
<dbReference type="InterPro" id="IPR036291">
    <property type="entry name" value="NAD(P)-bd_dom_sf"/>
</dbReference>
<feature type="transmembrane region" description="Helical" evidence="10">
    <location>
        <begin position="542"/>
        <end position="562"/>
    </location>
</feature>
<dbReference type="KEGG" id="esj:SJ05684_b57040"/>
<dbReference type="eggNOG" id="COG0451">
    <property type="taxonomic scope" value="Bacteria"/>
</dbReference>
<dbReference type="Pfam" id="PF01370">
    <property type="entry name" value="Epimerase"/>
    <property type="match status" value="1"/>
</dbReference>
<dbReference type="Pfam" id="PF03779">
    <property type="entry name" value="SPW"/>
    <property type="match status" value="2"/>
</dbReference>
<keyword evidence="5 10" id="KW-1133">Transmembrane helix</keyword>
<comment type="similarity">
    <text evidence="2">Belongs to the VKOR family.</text>
</comment>
<dbReference type="GO" id="GO:0016491">
    <property type="term" value="F:oxidoreductase activity"/>
    <property type="evidence" value="ECO:0007669"/>
    <property type="project" value="UniProtKB-KW"/>
</dbReference>
<feature type="transmembrane region" description="Helical" evidence="10">
    <location>
        <begin position="654"/>
        <end position="676"/>
    </location>
</feature>
<dbReference type="Pfam" id="PF07884">
    <property type="entry name" value="VKOR"/>
    <property type="match status" value="1"/>
</dbReference>
<protein>
    <submittedName>
        <fullName evidence="14">Nucleoside-diphosphate-sugar epimerase</fullName>
    </submittedName>
</protein>
<evidence type="ECO:0000259" key="13">
    <source>
        <dbReference type="Pfam" id="PF07884"/>
    </source>
</evidence>
<feature type="domain" description="SPW repeat-containing integral membrane" evidence="12">
    <location>
        <begin position="392"/>
        <end position="505"/>
    </location>
</feature>
<dbReference type="CDD" id="cd12919">
    <property type="entry name" value="VKOR_2"/>
    <property type="match status" value="1"/>
</dbReference>
<feature type="transmembrane region" description="Helical" evidence="10">
    <location>
        <begin position="489"/>
        <end position="508"/>
    </location>
</feature>
<feature type="domain" description="Vitamin K epoxide reductase" evidence="13">
    <location>
        <begin position="541"/>
        <end position="675"/>
    </location>
</feature>
<evidence type="ECO:0000256" key="3">
    <source>
        <dbReference type="ARBA" id="ARBA00022692"/>
    </source>
</evidence>
<evidence type="ECO:0000256" key="1">
    <source>
        <dbReference type="ARBA" id="ARBA00004141"/>
    </source>
</evidence>
<dbReference type="OrthoDB" id="9814124at2"/>
<evidence type="ECO:0000256" key="2">
    <source>
        <dbReference type="ARBA" id="ARBA00006214"/>
    </source>
</evidence>
<feature type="transmembrane region" description="Helical" evidence="10">
    <location>
        <begin position="728"/>
        <end position="750"/>
    </location>
</feature>
<feature type="transmembrane region" description="Helical" evidence="10">
    <location>
        <begin position="762"/>
        <end position="781"/>
    </location>
</feature>
<evidence type="ECO:0000313" key="14">
    <source>
        <dbReference type="EMBL" id="ASY66686.1"/>
    </source>
</evidence>
<dbReference type="STRING" id="716928.GCA_000261485_03733"/>
<dbReference type="Proteomes" id="UP000217211">
    <property type="component" value="Plasmid pSJ05684b"/>
</dbReference>
<comment type="subcellular location">
    <subcellularLocation>
        <location evidence="1">Membrane</location>
        <topology evidence="1">Multi-pass membrane protein</topology>
    </subcellularLocation>
</comment>
<evidence type="ECO:0000256" key="5">
    <source>
        <dbReference type="ARBA" id="ARBA00022989"/>
    </source>
</evidence>
<evidence type="ECO:0000256" key="10">
    <source>
        <dbReference type="SAM" id="Phobius"/>
    </source>
</evidence>
<feature type="transmembrane region" description="Helical" evidence="10">
    <location>
        <begin position="788"/>
        <end position="806"/>
    </location>
</feature>
<evidence type="ECO:0000313" key="15">
    <source>
        <dbReference type="Proteomes" id="UP000217211"/>
    </source>
</evidence>
<keyword evidence="7 10" id="KW-0472">Membrane</keyword>
<evidence type="ECO:0000256" key="8">
    <source>
        <dbReference type="ARBA" id="ARBA00023157"/>
    </source>
</evidence>
<feature type="domain" description="SPW repeat-containing integral membrane" evidence="12">
    <location>
        <begin position="737"/>
        <end position="829"/>
    </location>
</feature>
<feature type="domain" description="NAD-dependent epimerase/dehydratase" evidence="11">
    <location>
        <begin position="10"/>
        <end position="244"/>
    </location>
</feature>
<keyword evidence="14" id="KW-0614">Plasmid</keyword>
<keyword evidence="6" id="KW-0560">Oxidoreductase</keyword>
<dbReference type="RefSeq" id="WP_034856745.1">
    <property type="nucleotide sequence ID" value="NZ_AJQT01000077.1"/>
</dbReference>
<name>A0A249PLL2_9HYPH</name>
<dbReference type="InterPro" id="IPR001509">
    <property type="entry name" value="Epimerase_deHydtase"/>
</dbReference>
<feature type="transmembrane region" description="Helical" evidence="10">
    <location>
        <begin position="628"/>
        <end position="648"/>
    </location>
</feature>
<accession>A0A249PLL2</accession>
<reference evidence="14 15" key="1">
    <citation type="submission" date="2017-08" db="EMBL/GenBank/DDBJ databases">
        <title>Multipartite genome sequences of Sinorhizobium species nodulating soybeans.</title>
        <authorList>
            <person name="Tian C.F."/>
        </authorList>
    </citation>
    <scope>NUCLEOTIDE SEQUENCE [LARGE SCALE GENOMIC DNA]</scope>
    <source>
        <strain evidence="14 15">CCBAU 05684</strain>
        <plasmid evidence="15">psj05684b</plasmid>
    </source>
</reference>
<dbReference type="SUPFAM" id="SSF51735">
    <property type="entry name" value="NAD(P)-binding Rossmann-fold domains"/>
    <property type="match status" value="1"/>
</dbReference>
<dbReference type="GO" id="GO:0016020">
    <property type="term" value="C:membrane"/>
    <property type="evidence" value="ECO:0007669"/>
    <property type="project" value="UniProtKB-SubCell"/>
</dbReference>
<evidence type="ECO:0000256" key="6">
    <source>
        <dbReference type="ARBA" id="ARBA00023002"/>
    </source>
</evidence>
<evidence type="ECO:0000259" key="12">
    <source>
        <dbReference type="Pfam" id="PF03779"/>
    </source>
</evidence>
<sequence>MPEETNRPTVLITGSSGFLGQAIARGLRNRYQVIGLDVAVPKGQSETIATIEIDLTSDESVRTALEKVRQRSGGRVASVIHLAAYYDTTGKSDPKYDAVNVEGTRRLLSALRSVDTEQFIFSSTLLVHAPSPRKGIAIDEDDPLDPTWAYPKSKAETEAVIAKERGSIKTVVLRLAGVYDEDCRAAFVAQQIARIFERLPTAYLFSGDLGAGQPYLHKDDLVDAFVRAVERRAELPDETVMLIGETVTLSYGEMQKRIGKLVHGEDWQTFVLPKGLAKTGAWMQTEVLEQDTDIKPWMVETADDHFEIDISRARRLLGWEPQHSLAATLPEMIRRLKEDPTDWYQRNKLEPSAVAATEPELDQARERLRGPLERSEAQVDAAIERHRLFTLWAPLANVALGLWLLASPMTLGLFDPVAAPAPPALGHEIAEASIRNARLGMSEIASGLLVIAFALGGMYRRWSWLQWITAAVGVWVMFAPLVFWTTSPAAYAIDTLVGMLIPVFAVTIPPTPGISRRALAADDDRPLGWSYSPSSFTQRMPIVALAFVGLFVSRYLAAYQLGHVDGLWDPFFGPGGAPTDNGSEAVVTSWVSKGFPIADAGLGAFAYGLDILAGAIGDRRRWRTMPWMVFLFGLLIIPLGAVSVSFIIIQPPLIGALCTLCIIQAAVTVVLIPYSVDEVLATLQYLWRAKLAGEPFWRTFWKGGPALSEDQTPEPDLDRPASQVLREFIIGGVNFPWTLVASVLVGAVLMSTPLAFGTEPPLYHSDHIVGCLVIMIAVIAMAEVVRPLRFLNAVFGAWVAASPFLLSGGTTIGTIADLVIGLALVALSLPRGTRSEEHYGGWDRAII</sequence>
<dbReference type="InterPro" id="IPR038354">
    <property type="entry name" value="VKOR_sf"/>
</dbReference>
<evidence type="ECO:0000256" key="7">
    <source>
        <dbReference type="ARBA" id="ARBA00023136"/>
    </source>
</evidence>
<evidence type="ECO:0000259" key="11">
    <source>
        <dbReference type="Pfam" id="PF01370"/>
    </source>
</evidence>
<dbReference type="Gene3D" id="1.20.1440.130">
    <property type="entry name" value="VKOR domain"/>
    <property type="match status" value="1"/>
</dbReference>
<dbReference type="GO" id="GO:0048038">
    <property type="term" value="F:quinone binding"/>
    <property type="evidence" value="ECO:0007669"/>
    <property type="project" value="UniProtKB-KW"/>
</dbReference>
<keyword evidence="8" id="KW-1015">Disulfide bond</keyword>
<keyword evidence="9" id="KW-0676">Redox-active center</keyword>
<dbReference type="InterPro" id="IPR005530">
    <property type="entry name" value="SPW"/>
</dbReference>
<feature type="transmembrane region" description="Helical" evidence="10">
    <location>
        <begin position="464"/>
        <end position="483"/>
    </location>
</feature>
<evidence type="ECO:0000256" key="4">
    <source>
        <dbReference type="ARBA" id="ARBA00022719"/>
    </source>
</evidence>
<geneLocation type="plasmid" evidence="15">
    <name>psj05684b</name>
</geneLocation>
<dbReference type="InterPro" id="IPR050177">
    <property type="entry name" value="Lipid_A_modif_metabolic_enz"/>
</dbReference>
<dbReference type="Gene3D" id="3.40.50.720">
    <property type="entry name" value="NAD(P)-binding Rossmann-like Domain"/>
    <property type="match status" value="1"/>
</dbReference>
<proteinExistence type="inferred from homology"/>
<organism evidence="14 15">
    <name type="scientific">Sinorhizobium sojae CCBAU 05684</name>
    <dbReference type="NCBI Taxonomy" id="716928"/>
    <lineage>
        <taxon>Bacteria</taxon>
        <taxon>Pseudomonadati</taxon>
        <taxon>Pseudomonadota</taxon>
        <taxon>Alphaproteobacteria</taxon>
        <taxon>Hyphomicrobiales</taxon>
        <taxon>Rhizobiaceae</taxon>
        <taxon>Sinorhizobium/Ensifer group</taxon>
        <taxon>Sinorhizobium</taxon>
    </lineage>
</organism>